<evidence type="ECO:0000313" key="1">
    <source>
        <dbReference type="EMBL" id="REJ58310.1"/>
    </source>
</evidence>
<reference evidence="1 2" key="1">
    <citation type="submission" date="2017-10" db="EMBL/GenBank/DDBJ databases">
        <title>A large-scale comparative metagenomic study reveals the eutrophication-driven functional interactions in six Microcystis-epibionts communities.</title>
        <authorList>
            <person name="Li Q."/>
            <person name="Lin F."/>
        </authorList>
    </citation>
    <scope>NUCLEOTIDE SEQUENCE [LARGE SCALE GENOMIC DNA]</scope>
    <source>
        <strain evidence="1">TW10</strain>
    </source>
</reference>
<protein>
    <submittedName>
        <fullName evidence="1">Uncharacterized protein</fullName>
    </submittedName>
</protein>
<dbReference type="EMBL" id="QQWD01000001">
    <property type="protein sequence ID" value="REJ58310.1"/>
    <property type="molecule type" value="Genomic_DNA"/>
</dbReference>
<organism evidence="1 2">
    <name type="scientific">Microcystis wesenbergii TW10</name>
    <dbReference type="NCBI Taxonomy" id="2060474"/>
    <lineage>
        <taxon>Bacteria</taxon>
        <taxon>Bacillati</taxon>
        <taxon>Cyanobacteriota</taxon>
        <taxon>Cyanophyceae</taxon>
        <taxon>Oscillatoriophycideae</taxon>
        <taxon>Chroococcales</taxon>
        <taxon>Microcystaceae</taxon>
        <taxon>Microcystis</taxon>
    </lineage>
</organism>
<name>A0A3E0MES6_9CHRO</name>
<evidence type="ECO:0000313" key="2">
    <source>
        <dbReference type="Proteomes" id="UP000257002"/>
    </source>
</evidence>
<accession>A0A3E0MES6</accession>
<dbReference type="AlphaFoldDB" id="A0A3E0MES6"/>
<gene>
    <name evidence="1" type="ORF">DWQ51_01270</name>
</gene>
<comment type="caution">
    <text evidence="1">The sequence shown here is derived from an EMBL/GenBank/DDBJ whole genome shotgun (WGS) entry which is preliminary data.</text>
</comment>
<proteinExistence type="predicted"/>
<dbReference type="Proteomes" id="UP000257002">
    <property type="component" value="Unassembled WGS sequence"/>
</dbReference>
<sequence length="63" mass="7299">MCLTISYQLSVISYQLSDCSFQYIVLGENFGTFFSLITVYCSLLTEKSPLPQFFRRIKLCGHF</sequence>